<gene>
    <name evidence="3" type="ORF">EYC84_007964</name>
</gene>
<reference evidence="3 4" key="1">
    <citation type="submission" date="2019-06" db="EMBL/GenBank/DDBJ databases">
        <title>Genome Sequence of the Brown Rot Fungal Pathogen Monilinia fructicola.</title>
        <authorList>
            <person name="De Miccolis Angelini R.M."/>
            <person name="Landi L."/>
            <person name="Abate D."/>
            <person name="Pollastro S."/>
            <person name="Romanazzi G."/>
            <person name="Faretra F."/>
        </authorList>
    </citation>
    <scope>NUCLEOTIDE SEQUENCE [LARGE SCALE GENOMIC DNA]</scope>
    <source>
        <strain evidence="3 4">Mfrc123</strain>
    </source>
</reference>
<dbReference type="VEuPathDB" id="FungiDB:MFRU_017g01510"/>
<dbReference type="Gene3D" id="3.90.79.10">
    <property type="entry name" value="Nucleoside Triphosphate Pyrophosphohydrolase"/>
    <property type="match status" value="1"/>
</dbReference>
<dbReference type="SUPFAM" id="SSF55811">
    <property type="entry name" value="Nudix"/>
    <property type="match status" value="1"/>
</dbReference>
<protein>
    <recommendedName>
        <fullName evidence="2">Nudix hydrolase domain-containing protein</fullName>
    </recommendedName>
</protein>
<dbReference type="InterPro" id="IPR045121">
    <property type="entry name" value="CoAse"/>
</dbReference>
<organism evidence="3 4">
    <name type="scientific">Monilinia fructicola</name>
    <name type="common">Brown rot fungus</name>
    <name type="synonym">Ciboria fructicola</name>
    <dbReference type="NCBI Taxonomy" id="38448"/>
    <lineage>
        <taxon>Eukaryota</taxon>
        <taxon>Fungi</taxon>
        <taxon>Dikarya</taxon>
        <taxon>Ascomycota</taxon>
        <taxon>Pezizomycotina</taxon>
        <taxon>Leotiomycetes</taxon>
        <taxon>Helotiales</taxon>
        <taxon>Sclerotiniaceae</taxon>
        <taxon>Monilinia</taxon>
    </lineage>
</organism>
<evidence type="ECO:0000313" key="3">
    <source>
        <dbReference type="EMBL" id="KAA8568995.1"/>
    </source>
</evidence>
<dbReference type="InterPro" id="IPR000086">
    <property type="entry name" value="NUDIX_hydrolase_dom"/>
</dbReference>
<dbReference type="CDD" id="cd03426">
    <property type="entry name" value="NUDIX_CoAse_Nudt7"/>
    <property type="match status" value="1"/>
</dbReference>
<dbReference type="InterPro" id="IPR015797">
    <property type="entry name" value="NUDIX_hydrolase-like_dom_sf"/>
</dbReference>
<sequence>MSFSSTPSITTSLHDTLLHISQNPYPYIPNPPNCPRRASVALILRIRPSRHDLPPSAPQVFPYPEPPTDQRLANFFEQSWVKNGDPELLFIKRAAREGDRWTSHVALPGGKRDPTDATDKDVAVRETSEEIGLDLRGERCVYVGNLPERVVSTSWGSVPIMVLCPFIFVWICPAFPPLQLQPAEIASTHWVPLRVLLSPSVRTYEYVNVSDRFAKQGGVVLKSLLKPTIGKMRFSAIRLRPSESLYCSSTKEYFSDDPQPKKRSAQSDRPLLLWGLTLGMVADFLDQLPPHDSVELWEYPTLTSPDLRIIINLLTRNIKKRNTERLRGSAHDGTGNQTAMDGETTAVTMLESGGPIIGKNKTKEHAVGVMLDGYYDAMKKGVWIGAGLRLMSTLALIWWIIKWYRFRSNKEEEVLYSKCSYFESFCSTFFYIRGNLFGGKGGGVYEERLHVQPTLNFGPVKSAAIIKKDLGRLGLDTLFTMHGDRMMRVD</sequence>
<feature type="transmembrane region" description="Helical" evidence="1">
    <location>
        <begin position="381"/>
        <end position="401"/>
    </location>
</feature>
<name>A0A5M9JPT6_MONFR</name>
<keyword evidence="1" id="KW-1133">Transmembrane helix</keyword>
<keyword evidence="4" id="KW-1185">Reference proteome</keyword>
<accession>A0A5M9JPT6</accession>
<evidence type="ECO:0000256" key="1">
    <source>
        <dbReference type="SAM" id="Phobius"/>
    </source>
</evidence>
<keyword evidence="1" id="KW-0812">Transmembrane</keyword>
<dbReference type="PROSITE" id="PS51462">
    <property type="entry name" value="NUDIX"/>
    <property type="match status" value="1"/>
</dbReference>
<dbReference type="EMBL" id="VICG01000009">
    <property type="protein sequence ID" value="KAA8568995.1"/>
    <property type="molecule type" value="Genomic_DNA"/>
</dbReference>
<dbReference type="GO" id="GO:0010945">
    <property type="term" value="F:coenzyme A diphosphatase activity"/>
    <property type="evidence" value="ECO:0007669"/>
    <property type="project" value="InterPro"/>
</dbReference>
<feature type="domain" description="Nudix hydrolase" evidence="2">
    <location>
        <begin position="35"/>
        <end position="214"/>
    </location>
</feature>
<keyword evidence="1" id="KW-0472">Membrane</keyword>
<dbReference type="Proteomes" id="UP000322873">
    <property type="component" value="Unassembled WGS sequence"/>
</dbReference>
<dbReference type="PANTHER" id="PTHR12992:SF44">
    <property type="entry name" value="NUDIX HYDROLASE DOMAIN-CONTAINING PROTEIN"/>
    <property type="match status" value="1"/>
</dbReference>
<dbReference type="AlphaFoldDB" id="A0A5M9JPT6"/>
<evidence type="ECO:0000313" key="4">
    <source>
        <dbReference type="Proteomes" id="UP000322873"/>
    </source>
</evidence>
<proteinExistence type="predicted"/>
<dbReference type="Pfam" id="PF00293">
    <property type="entry name" value="NUDIX"/>
    <property type="match status" value="1"/>
</dbReference>
<comment type="caution">
    <text evidence="3">The sequence shown here is derived from an EMBL/GenBank/DDBJ whole genome shotgun (WGS) entry which is preliminary data.</text>
</comment>
<dbReference type="PANTHER" id="PTHR12992">
    <property type="entry name" value="NUDIX HYDROLASE"/>
    <property type="match status" value="1"/>
</dbReference>
<evidence type="ECO:0000259" key="2">
    <source>
        <dbReference type="PROSITE" id="PS51462"/>
    </source>
</evidence>